<protein>
    <submittedName>
        <fullName evidence="1">Uncharacterized protein</fullName>
    </submittedName>
</protein>
<reference evidence="1" key="1">
    <citation type="submission" date="2023-01" db="EMBL/GenBank/DDBJ databases">
        <title>Colletotrichum chrysophilum M932 genome sequence.</title>
        <authorList>
            <person name="Baroncelli R."/>
        </authorList>
    </citation>
    <scope>NUCLEOTIDE SEQUENCE</scope>
    <source>
        <strain evidence="1">M932</strain>
    </source>
</reference>
<organism evidence="1 2">
    <name type="scientific">Colletotrichum chrysophilum</name>
    <dbReference type="NCBI Taxonomy" id="1836956"/>
    <lineage>
        <taxon>Eukaryota</taxon>
        <taxon>Fungi</taxon>
        <taxon>Dikarya</taxon>
        <taxon>Ascomycota</taxon>
        <taxon>Pezizomycotina</taxon>
        <taxon>Sordariomycetes</taxon>
        <taxon>Hypocreomycetidae</taxon>
        <taxon>Glomerellales</taxon>
        <taxon>Glomerellaceae</taxon>
        <taxon>Colletotrichum</taxon>
        <taxon>Colletotrichum gloeosporioides species complex</taxon>
    </lineage>
</organism>
<name>A0AAD9EIV9_9PEZI</name>
<dbReference type="AlphaFoldDB" id="A0AAD9EIV9"/>
<comment type="caution">
    <text evidence="1">The sequence shown here is derived from an EMBL/GenBank/DDBJ whole genome shotgun (WGS) entry which is preliminary data.</text>
</comment>
<accession>A0AAD9EIV9</accession>
<dbReference type="Proteomes" id="UP001243330">
    <property type="component" value="Unassembled WGS sequence"/>
</dbReference>
<keyword evidence="2" id="KW-1185">Reference proteome</keyword>
<gene>
    <name evidence="1" type="ORF">CCHR01_03976</name>
</gene>
<evidence type="ECO:0000313" key="1">
    <source>
        <dbReference type="EMBL" id="KAK1853349.1"/>
    </source>
</evidence>
<dbReference type="EMBL" id="JAQOWY010000056">
    <property type="protein sequence ID" value="KAK1853349.1"/>
    <property type="molecule type" value="Genomic_DNA"/>
</dbReference>
<sequence>MRFTTSSPLSSISIFGPWRFVTKHKREFEACENEFAGCRCICSSRPASITTYHRRSSKSSWHPYSCWESRITSEHSIIDMRGGHFSGTPPFD</sequence>
<proteinExistence type="predicted"/>
<evidence type="ECO:0000313" key="2">
    <source>
        <dbReference type="Proteomes" id="UP001243330"/>
    </source>
</evidence>